<dbReference type="GO" id="GO:0043565">
    <property type="term" value="F:sequence-specific DNA binding"/>
    <property type="evidence" value="ECO:0007669"/>
    <property type="project" value="InterPro"/>
</dbReference>
<dbReference type="PANTHER" id="PTHR30154">
    <property type="entry name" value="LEUCINE-RESPONSIVE REGULATORY PROTEIN"/>
    <property type="match status" value="1"/>
</dbReference>
<evidence type="ECO:0000313" key="5">
    <source>
        <dbReference type="EMBL" id="SVA09816.1"/>
    </source>
</evidence>
<dbReference type="InterPro" id="IPR011008">
    <property type="entry name" value="Dimeric_a/b-barrel"/>
</dbReference>
<evidence type="ECO:0000256" key="2">
    <source>
        <dbReference type="ARBA" id="ARBA00023125"/>
    </source>
</evidence>
<dbReference type="Gene3D" id="3.30.70.920">
    <property type="match status" value="1"/>
</dbReference>
<dbReference type="SUPFAM" id="SSF54909">
    <property type="entry name" value="Dimeric alpha+beta barrel"/>
    <property type="match status" value="1"/>
</dbReference>
<proteinExistence type="predicted"/>
<dbReference type="SUPFAM" id="SSF46785">
    <property type="entry name" value="Winged helix' DNA-binding domain"/>
    <property type="match status" value="1"/>
</dbReference>
<dbReference type="EMBL" id="UINC01003855">
    <property type="protein sequence ID" value="SVA09816.1"/>
    <property type="molecule type" value="Genomic_DNA"/>
</dbReference>
<feature type="domain" description="HTH asnC-type" evidence="4">
    <location>
        <begin position="1"/>
        <end position="62"/>
    </location>
</feature>
<dbReference type="Pfam" id="PF13412">
    <property type="entry name" value="HTH_24"/>
    <property type="match status" value="1"/>
</dbReference>
<dbReference type="Pfam" id="PF01037">
    <property type="entry name" value="AsnC_trans_reg"/>
    <property type="match status" value="1"/>
</dbReference>
<dbReference type="Gene3D" id="1.10.10.10">
    <property type="entry name" value="Winged helix-like DNA-binding domain superfamily/Winged helix DNA-binding domain"/>
    <property type="match status" value="1"/>
</dbReference>
<accession>A0A381T0U3</accession>
<keyword evidence="3" id="KW-0804">Transcription</keyword>
<dbReference type="PRINTS" id="PR00033">
    <property type="entry name" value="HTHASNC"/>
</dbReference>
<gene>
    <name evidence="5" type="ORF">METZ01_LOCUS62670</name>
</gene>
<reference evidence="5" key="1">
    <citation type="submission" date="2018-05" db="EMBL/GenBank/DDBJ databases">
        <authorList>
            <person name="Lanie J.A."/>
            <person name="Ng W.-L."/>
            <person name="Kazmierczak K.M."/>
            <person name="Andrzejewski T.M."/>
            <person name="Davidsen T.M."/>
            <person name="Wayne K.J."/>
            <person name="Tettelin H."/>
            <person name="Glass J.I."/>
            <person name="Rusch D."/>
            <person name="Podicherti R."/>
            <person name="Tsui H.-C.T."/>
            <person name="Winkler M.E."/>
        </authorList>
    </citation>
    <scope>NUCLEOTIDE SEQUENCE</scope>
</reference>
<evidence type="ECO:0000256" key="1">
    <source>
        <dbReference type="ARBA" id="ARBA00023015"/>
    </source>
</evidence>
<dbReference type="GO" id="GO:0005829">
    <property type="term" value="C:cytosol"/>
    <property type="evidence" value="ECO:0007669"/>
    <property type="project" value="TreeGrafter"/>
</dbReference>
<dbReference type="InterPro" id="IPR036388">
    <property type="entry name" value="WH-like_DNA-bd_sf"/>
</dbReference>
<name>A0A381T0U3_9ZZZZ</name>
<dbReference type="PANTHER" id="PTHR30154:SF17">
    <property type="entry name" value="DNA-BINDING TRANSCRIPTIONAL ACTIVATOR DECR"/>
    <property type="match status" value="1"/>
</dbReference>
<dbReference type="SMART" id="SM00344">
    <property type="entry name" value="HTH_ASNC"/>
    <property type="match status" value="1"/>
</dbReference>
<keyword evidence="1" id="KW-0805">Transcription regulation</keyword>
<dbReference type="InterPro" id="IPR000485">
    <property type="entry name" value="AsnC-type_HTH_dom"/>
</dbReference>
<organism evidence="5">
    <name type="scientific">marine metagenome</name>
    <dbReference type="NCBI Taxonomy" id="408172"/>
    <lineage>
        <taxon>unclassified sequences</taxon>
        <taxon>metagenomes</taxon>
        <taxon>ecological metagenomes</taxon>
    </lineage>
</organism>
<dbReference type="InterPro" id="IPR019888">
    <property type="entry name" value="Tscrpt_reg_AsnC-like"/>
</dbReference>
<evidence type="ECO:0000256" key="3">
    <source>
        <dbReference type="ARBA" id="ARBA00023163"/>
    </source>
</evidence>
<sequence>MDAIDIRLLKLLQNNAEMTIQSLSKEVHLSTTPCWKRINQLKKLGYISKTVSLIDRKRIGLKVTTMVFVTVNTHDPEKLRLFARTIQELPEVIECFRMSGEIDYILKVVVNDIDSYDSFYKRLIEKVHFLKVTSHFAIEEIKSTTEIPLDHLEK</sequence>
<dbReference type="InterPro" id="IPR036390">
    <property type="entry name" value="WH_DNA-bd_sf"/>
</dbReference>
<dbReference type="AlphaFoldDB" id="A0A381T0U3"/>
<dbReference type="InterPro" id="IPR019887">
    <property type="entry name" value="Tscrpt_reg_AsnC/Lrp_C"/>
</dbReference>
<dbReference type="GO" id="GO:0043200">
    <property type="term" value="P:response to amino acid"/>
    <property type="evidence" value="ECO:0007669"/>
    <property type="project" value="TreeGrafter"/>
</dbReference>
<evidence type="ECO:0000259" key="4">
    <source>
        <dbReference type="PROSITE" id="PS50956"/>
    </source>
</evidence>
<keyword evidence="2" id="KW-0238">DNA-binding</keyword>
<dbReference type="PROSITE" id="PS50956">
    <property type="entry name" value="HTH_ASNC_2"/>
    <property type="match status" value="1"/>
</dbReference>
<protein>
    <recommendedName>
        <fullName evidence="4">HTH asnC-type domain-containing protein</fullName>
    </recommendedName>
</protein>